<organism evidence="3 4">
    <name type="scientific">Wolfiporia cocos (strain MD-104)</name>
    <name type="common">Brown rot fungus</name>
    <dbReference type="NCBI Taxonomy" id="742152"/>
    <lineage>
        <taxon>Eukaryota</taxon>
        <taxon>Fungi</taxon>
        <taxon>Dikarya</taxon>
        <taxon>Basidiomycota</taxon>
        <taxon>Agaricomycotina</taxon>
        <taxon>Agaricomycetes</taxon>
        <taxon>Polyporales</taxon>
        <taxon>Phaeolaceae</taxon>
        <taxon>Wolfiporia</taxon>
    </lineage>
</organism>
<name>A0A2H3JDW5_WOLCO</name>
<dbReference type="PROSITE" id="PS50048">
    <property type="entry name" value="ZN2_CY6_FUNGAL_2"/>
    <property type="match status" value="1"/>
</dbReference>
<dbReference type="PROSITE" id="PS00463">
    <property type="entry name" value="ZN2_CY6_FUNGAL_1"/>
    <property type="match status" value="1"/>
</dbReference>
<dbReference type="EMBL" id="KB467865">
    <property type="protein sequence ID" value="PCH35868.1"/>
    <property type="molecule type" value="Genomic_DNA"/>
</dbReference>
<dbReference type="SUPFAM" id="SSF57701">
    <property type="entry name" value="Zn2/Cys6 DNA-binding domain"/>
    <property type="match status" value="1"/>
</dbReference>
<feature type="domain" description="Zn(2)-C6 fungal-type" evidence="2">
    <location>
        <begin position="210"/>
        <end position="245"/>
    </location>
</feature>
<dbReference type="STRING" id="742152.A0A2H3JDW5"/>
<protein>
    <recommendedName>
        <fullName evidence="2">Zn(2)-C6 fungal-type domain-containing protein</fullName>
    </recommendedName>
</protein>
<dbReference type="AlphaFoldDB" id="A0A2H3JDW5"/>
<dbReference type="GO" id="GO:0000981">
    <property type="term" value="F:DNA-binding transcription factor activity, RNA polymerase II-specific"/>
    <property type="evidence" value="ECO:0007669"/>
    <property type="project" value="InterPro"/>
</dbReference>
<evidence type="ECO:0000259" key="2">
    <source>
        <dbReference type="PROSITE" id="PS50048"/>
    </source>
</evidence>
<proteinExistence type="predicted"/>
<dbReference type="Gene3D" id="4.10.240.10">
    <property type="entry name" value="Zn(2)-C6 fungal-type DNA-binding domain"/>
    <property type="match status" value="1"/>
</dbReference>
<gene>
    <name evidence="3" type="ORF">WOLCODRAFT_166525</name>
</gene>
<dbReference type="GO" id="GO:0008270">
    <property type="term" value="F:zinc ion binding"/>
    <property type="evidence" value="ECO:0007669"/>
    <property type="project" value="InterPro"/>
</dbReference>
<evidence type="ECO:0000313" key="4">
    <source>
        <dbReference type="Proteomes" id="UP000218811"/>
    </source>
</evidence>
<evidence type="ECO:0000256" key="1">
    <source>
        <dbReference type="SAM" id="MobiDB-lite"/>
    </source>
</evidence>
<dbReference type="CDD" id="cd00067">
    <property type="entry name" value="GAL4"/>
    <property type="match status" value="1"/>
</dbReference>
<reference evidence="3 4" key="1">
    <citation type="journal article" date="2012" name="Science">
        <title>The Paleozoic origin of enzymatic lignin decomposition reconstructed from 31 fungal genomes.</title>
        <authorList>
            <person name="Floudas D."/>
            <person name="Binder M."/>
            <person name="Riley R."/>
            <person name="Barry K."/>
            <person name="Blanchette R.A."/>
            <person name="Henrissat B."/>
            <person name="Martinez A.T."/>
            <person name="Otillar R."/>
            <person name="Spatafora J.W."/>
            <person name="Yadav J.S."/>
            <person name="Aerts A."/>
            <person name="Benoit I."/>
            <person name="Boyd A."/>
            <person name="Carlson A."/>
            <person name="Copeland A."/>
            <person name="Coutinho P.M."/>
            <person name="de Vries R.P."/>
            <person name="Ferreira P."/>
            <person name="Findley K."/>
            <person name="Foster B."/>
            <person name="Gaskell J."/>
            <person name="Glotzer D."/>
            <person name="Gorecki P."/>
            <person name="Heitman J."/>
            <person name="Hesse C."/>
            <person name="Hori C."/>
            <person name="Igarashi K."/>
            <person name="Jurgens J.A."/>
            <person name="Kallen N."/>
            <person name="Kersten P."/>
            <person name="Kohler A."/>
            <person name="Kuees U."/>
            <person name="Kumar T.K.A."/>
            <person name="Kuo A."/>
            <person name="LaButti K."/>
            <person name="Larrondo L.F."/>
            <person name="Lindquist E."/>
            <person name="Ling A."/>
            <person name="Lombard V."/>
            <person name="Lucas S."/>
            <person name="Lundell T."/>
            <person name="Martin R."/>
            <person name="McLaughlin D.J."/>
            <person name="Morgenstern I."/>
            <person name="Morin E."/>
            <person name="Murat C."/>
            <person name="Nagy L.G."/>
            <person name="Nolan M."/>
            <person name="Ohm R.A."/>
            <person name="Patyshakuliyeva A."/>
            <person name="Rokas A."/>
            <person name="Ruiz-Duenas F.J."/>
            <person name="Sabat G."/>
            <person name="Salamov A."/>
            <person name="Samejima M."/>
            <person name="Schmutz J."/>
            <person name="Slot J.C."/>
            <person name="St John F."/>
            <person name="Stenlid J."/>
            <person name="Sun H."/>
            <person name="Sun S."/>
            <person name="Syed K."/>
            <person name="Tsang A."/>
            <person name="Wiebenga A."/>
            <person name="Young D."/>
            <person name="Pisabarro A."/>
            <person name="Eastwood D.C."/>
            <person name="Martin F."/>
            <person name="Cullen D."/>
            <person name="Grigoriev I.V."/>
            <person name="Hibbett D.S."/>
        </authorList>
    </citation>
    <scope>NUCLEOTIDE SEQUENCE [LARGE SCALE GENOMIC DNA]</scope>
    <source>
        <strain evidence="3 4">MD-104</strain>
    </source>
</reference>
<dbReference type="Proteomes" id="UP000218811">
    <property type="component" value="Unassembled WGS sequence"/>
</dbReference>
<keyword evidence="4" id="KW-1185">Reference proteome</keyword>
<feature type="compositionally biased region" description="Polar residues" evidence="1">
    <location>
        <begin position="258"/>
        <end position="280"/>
    </location>
</feature>
<accession>A0A2H3JDW5</accession>
<feature type="region of interest" description="Disordered" evidence="1">
    <location>
        <begin position="247"/>
        <end position="280"/>
    </location>
</feature>
<evidence type="ECO:0000313" key="3">
    <source>
        <dbReference type="EMBL" id="PCH35868.1"/>
    </source>
</evidence>
<dbReference type="OrthoDB" id="2804509at2759"/>
<dbReference type="InterPro" id="IPR001138">
    <property type="entry name" value="Zn2Cys6_DnaBD"/>
</dbReference>
<sequence length="280" mass="30052">MSLESLYPIAIPVTDELALSQLETWISAEYGPGYEFDIAYPDQSTSIWEYSAVDHHDYNDLFNQYVNAGAALTNTMHSELDMQHLSQYSALSAVVSLPPLAAAPTPVPTAPPPVAEAYHSSAALQPSSETPLLPSPSAAPVLPQTQNNFQTGVTSSGTFYVGPSGKIEDTNSGAPVYSTTTAQRIAIADKIALLDMPRHKRAFKRSTSVACFFCRKRKIACGGPPEGTVDRTCGWCARRNQKCAYPPSGAKSLRFRPYQSQGSSGSPTVPSASQIKNESS</sequence>
<dbReference type="InterPro" id="IPR036864">
    <property type="entry name" value="Zn2-C6_fun-type_DNA-bd_sf"/>
</dbReference>